<protein>
    <submittedName>
        <fullName evidence="6">AcrR family transcriptional regulator</fullName>
    </submittedName>
</protein>
<dbReference type="Gene3D" id="1.10.10.60">
    <property type="entry name" value="Homeodomain-like"/>
    <property type="match status" value="1"/>
</dbReference>
<evidence type="ECO:0000313" key="7">
    <source>
        <dbReference type="Proteomes" id="UP000541426"/>
    </source>
</evidence>
<organism evidence="6 7">
    <name type="scientific">Sagittula marina</name>
    <dbReference type="NCBI Taxonomy" id="943940"/>
    <lineage>
        <taxon>Bacteria</taxon>
        <taxon>Pseudomonadati</taxon>
        <taxon>Pseudomonadota</taxon>
        <taxon>Alphaproteobacteria</taxon>
        <taxon>Rhodobacterales</taxon>
        <taxon>Roseobacteraceae</taxon>
        <taxon>Sagittula</taxon>
    </lineage>
</organism>
<dbReference type="Pfam" id="PF17932">
    <property type="entry name" value="TetR_C_24"/>
    <property type="match status" value="1"/>
</dbReference>
<dbReference type="Gene3D" id="1.10.357.10">
    <property type="entry name" value="Tetracycline Repressor, domain 2"/>
    <property type="match status" value="1"/>
</dbReference>
<dbReference type="Proteomes" id="UP000541426">
    <property type="component" value="Unassembled WGS sequence"/>
</dbReference>
<dbReference type="InterPro" id="IPR036271">
    <property type="entry name" value="Tet_transcr_reg_TetR-rel_C_sf"/>
</dbReference>
<dbReference type="InterPro" id="IPR023772">
    <property type="entry name" value="DNA-bd_HTH_TetR-type_CS"/>
</dbReference>
<dbReference type="SUPFAM" id="SSF46689">
    <property type="entry name" value="Homeodomain-like"/>
    <property type="match status" value="1"/>
</dbReference>
<evidence type="ECO:0000256" key="3">
    <source>
        <dbReference type="ARBA" id="ARBA00023163"/>
    </source>
</evidence>
<gene>
    <name evidence="6" type="ORF">GGQ68_004633</name>
</gene>
<dbReference type="InterPro" id="IPR041490">
    <property type="entry name" value="KstR2_TetR_C"/>
</dbReference>
<dbReference type="PANTHER" id="PTHR30055:SF234">
    <property type="entry name" value="HTH-TYPE TRANSCRIPTIONAL REGULATOR BETI"/>
    <property type="match status" value="1"/>
</dbReference>
<dbReference type="RefSeq" id="WP_183969984.1">
    <property type="nucleotide sequence ID" value="NZ_JACIEJ010000018.1"/>
</dbReference>
<keyword evidence="7" id="KW-1185">Reference proteome</keyword>
<evidence type="ECO:0000313" key="6">
    <source>
        <dbReference type="EMBL" id="MBB3988276.1"/>
    </source>
</evidence>
<dbReference type="GO" id="GO:0000976">
    <property type="term" value="F:transcription cis-regulatory region binding"/>
    <property type="evidence" value="ECO:0007669"/>
    <property type="project" value="TreeGrafter"/>
</dbReference>
<evidence type="ECO:0000256" key="4">
    <source>
        <dbReference type="PROSITE-ProRule" id="PRU00335"/>
    </source>
</evidence>
<dbReference type="PANTHER" id="PTHR30055">
    <property type="entry name" value="HTH-TYPE TRANSCRIPTIONAL REGULATOR RUTR"/>
    <property type="match status" value="1"/>
</dbReference>
<dbReference type="AlphaFoldDB" id="A0A7W6GU66"/>
<dbReference type="Pfam" id="PF00440">
    <property type="entry name" value="TetR_N"/>
    <property type="match status" value="1"/>
</dbReference>
<proteinExistence type="predicted"/>
<reference evidence="6 7" key="1">
    <citation type="submission" date="2020-08" db="EMBL/GenBank/DDBJ databases">
        <title>Genomic Encyclopedia of Type Strains, Phase IV (KMG-IV): sequencing the most valuable type-strain genomes for metagenomic binning, comparative biology and taxonomic classification.</title>
        <authorList>
            <person name="Goeker M."/>
        </authorList>
    </citation>
    <scope>NUCLEOTIDE SEQUENCE [LARGE SCALE GENOMIC DNA]</scope>
    <source>
        <strain evidence="6 7">DSM 102235</strain>
    </source>
</reference>
<dbReference type="GO" id="GO:0003700">
    <property type="term" value="F:DNA-binding transcription factor activity"/>
    <property type="evidence" value="ECO:0007669"/>
    <property type="project" value="TreeGrafter"/>
</dbReference>
<comment type="caution">
    <text evidence="6">The sequence shown here is derived from an EMBL/GenBank/DDBJ whole genome shotgun (WGS) entry which is preliminary data.</text>
</comment>
<dbReference type="PROSITE" id="PS50977">
    <property type="entry name" value="HTH_TETR_2"/>
    <property type="match status" value="1"/>
</dbReference>
<dbReference type="EMBL" id="JACIEJ010000018">
    <property type="protein sequence ID" value="MBB3988276.1"/>
    <property type="molecule type" value="Genomic_DNA"/>
</dbReference>
<sequence>MEKVEGCGRPSIGRPQRVDVDQIVAAAAACFAEHGYERTTMTMVAQHVSATKGMVYNHFKSKTDLLLAVYTVAMTRLFAGIDAADKPEQSGALRLESMLRAHAMTMMTDTDFVSVVIQGVQMQRMSGLSDEQRSILSDLNAARQKFEMRFRHAFDAGIEDGSVRQDDASLAVKAMLGAINWMAIWYRQSLDGQGPSREQIAQTLARGQVHGILSRTD</sequence>
<dbReference type="PRINTS" id="PR00455">
    <property type="entry name" value="HTHTETR"/>
</dbReference>
<accession>A0A7W6GU66</accession>
<dbReference type="InterPro" id="IPR001647">
    <property type="entry name" value="HTH_TetR"/>
</dbReference>
<dbReference type="InterPro" id="IPR009057">
    <property type="entry name" value="Homeodomain-like_sf"/>
</dbReference>
<dbReference type="InterPro" id="IPR050109">
    <property type="entry name" value="HTH-type_TetR-like_transc_reg"/>
</dbReference>
<feature type="DNA-binding region" description="H-T-H motif" evidence="4">
    <location>
        <begin position="40"/>
        <end position="59"/>
    </location>
</feature>
<keyword evidence="2 4" id="KW-0238">DNA-binding</keyword>
<dbReference type="PROSITE" id="PS01081">
    <property type="entry name" value="HTH_TETR_1"/>
    <property type="match status" value="1"/>
</dbReference>
<feature type="domain" description="HTH tetR-type" evidence="5">
    <location>
        <begin position="17"/>
        <end position="77"/>
    </location>
</feature>
<evidence type="ECO:0000256" key="2">
    <source>
        <dbReference type="ARBA" id="ARBA00023125"/>
    </source>
</evidence>
<name>A0A7W6GU66_9RHOB</name>
<keyword evidence="3" id="KW-0804">Transcription</keyword>
<evidence type="ECO:0000256" key="1">
    <source>
        <dbReference type="ARBA" id="ARBA00023015"/>
    </source>
</evidence>
<evidence type="ECO:0000259" key="5">
    <source>
        <dbReference type="PROSITE" id="PS50977"/>
    </source>
</evidence>
<keyword evidence="1" id="KW-0805">Transcription regulation</keyword>
<dbReference type="SUPFAM" id="SSF48498">
    <property type="entry name" value="Tetracyclin repressor-like, C-terminal domain"/>
    <property type="match status" value="1"/>
</dbReference>